<comment type="caution">
    <text evidence="2">The sequence shown here is derived from an EMBL/GenBank/DDBJ whole genome shotgun (WGS) entry which is preliminary data.</text>
</comment>
<protein>
    <recommendedName>
        <fullName evidence="4">HmuY protein</fullName>
    </recommendedName>
</protein>
<feature type="signal peptide" evidence="1">
    <location>
        <begin position="1"/>
        <end position="22"/>
    </location>
</feature>
<dbReference type="CDD" id="cd12105">
    <property type="entry name" value="HmuY"/>
    <property type="match status" value="1"/>
</dbReference>
<feature type="chain" id="PRO_5006212431" description="HmuY protein" evidence="1">
    <location>
        <begin position="23"/>
        <end position="212"/>
    </location>
</feature>
<dbReference type="InterPro" id="IPR025921">
    <property type="entry name" value="HmuY"/>
</dbReference>
<keyword evidence="3" id="KW-1185">Reference proteome</keyword>
<dbReference type="AlphaFoldDB" id="A0A0Q4B1M6"/>
<keyword evidence="1" id="KW-0732">Signal</keyword>
<dbReference type="PATRIC" id="fig|1702214.3.peg.1133"/>
<evidence type="ECO:0000256" key="1">
    <source>
        <dbReference type="SAM" id="SignalP"/>
    </source>
</evidence>
<dbReference type="STRING" id="1702214.AL399_03210"/>
<sequence>MLSKHRFAPLLLALATAGILFAACDKEKKEEKEEEQQYRLYIQSRPTKVAADTADWVYFSFSKGGEVEGVNEENRQQRPDWDLAFNRMVIRTNSGTSGSGKGGALSTGNGDLNEVKEAPADGYTVDTEVTLSGYSAAGGVVGFKVPGNTVLSGAIKFAGPPPTYTPSNMVYVVRTADGKYAKILIESFHNAEGKSGYINMKYYYQPDGSRTF</sequence>
<accession>A0A0Q4B1M6</accession>
<reference evidence="2" key="1">
    <citation type="submission" date="2015-08" db="EMBL/GenBank/DDBJ databases">
        <title>Candidatus Bacteriodes Periocalifornicus.</title>
        <authorList>
            <person name="McLean J.S."/>
            <person name="Kelley S."/>
        </authorList>
    </citation>
    <scope>NUCLEOTIDE SEQUENCE [LARGE SCALE GENOMIC DNA]</scope>
    <source>
        <strain evidence="2">12B</strain>
    </source>
</reference>
<dbReference type="Pfam" id="PF14064">
    <property type="entry name" value="HmuY"/>
    <property type="match status" value="1"/>
</dbReference>
<evidence type="ECO:0008006" key="4">
    <source>
        <dbReference type="Google" id="ProtNLM"/>
    </source>
</evidence>
<dbReference type="EMBL" id="LIIK01000010">
    <property type="protein sequence ID" value="KQM09183.1"/>
    <property type="molecule type" value="Genomic_DNA"/>
</dbReference>
<dbReference type="PROSITE" id="PS51257">
    <property type="entry name" value="PROKAR_LIPOPROTEIN"/>
    <property type="match status" value="1"/>
</dbReference>
<evidence type="ECO:0000313" key="2">
    <source>
        <dbReference type="EMBL" id="KQM09183.1"/>
    </source>
</evidence>
<evidence type="ECO:0000313" key="3">
    <source>
        <dbReference type="Proteomes" id="UP000054172"/>
    </source>
</evidence>
<dbReference type="Proteomes" id="UP000054172">
    <property type="component" value="Unassembled WGS sequence"/>
</dbReference>
<proteinExistence type="predicted"/>
<name>A0A0Q4B1M6_9BACT</name>
<gene>
    <name evidence="2" type="ORF">AL399_03210</name>
</gene>
<organism evidence="2 3">
    <name type="scientific">Candidatus [Bacteroides] periocalifornicus</name>
    <dbReference type="NCBI Taxonomy" id="1702214"/>
    <lineage>
        <taxon>Bacteria</taxon>
        <taxon>Pseudomonadati</taxon>
        <taxon>Bacteroidota</taxon>
    </lineage>
</organism>